<evidence type="ECO:0000313" key="2">
    <source>
        <dbReference type="EMBL" id="CAB4197683.1"/>
    </source>
</evidence>
<dbReference type="EMBL" id="LR797030">
    <property type="protein sequence ID" value="CAB4183090.1"/>
    <property type="molecule type" value="Genomic_DNA"/>
</dbReference>
<dbReference type="EMBL" id="LR798376">
    <property type="protein sequence ID" value="CAB5227128.1"/>
    <property type="molecule type" value="Genomic_DNA"/>
</dbReference>
<sequence length="59" mass="7022">MSANQNQIMRKHAVLAAMIKGDKRDYWIMRDQEQLKVYQKRLAEWQTLRKNAGLRSVTC</sequence>
<organism evidence="4">
    <name type="scientific">uncultured Caudovirales phage</name>
    <dbReference type="NCBI Taxonomy" id="2100421"/>
    <lineage>
        <taxon>Viruses</taxon>
        <taxon>Duplodnaviria</taxon>
        <taxon>Heunggongvirae</taxon>
        <taxon>Uroviricota</taxon>
        <taxon>Caudoviricetes</taxon>
        <taxon>Peduoviridae</taxon>
        <taxon>Maltschvirus</taxon>
        <taxon>Maltschvirus maltsch</taxon>
    </lineage>
</organism>
<accession>A0A6J7XB79</accession>
<proteinExistence type="predicted"/>
<evidence type="ECO:0000313" key="4">
    <source>
        <dbReference type="EMBL" id="CAB5227128.1"/>
    </source>
</evidence>
<dbReference type="EMBL" id="LR797268">
    <property type="protein sequence ID" value="CAB4197683.1"/>
    <property type="molecule type" value="Genomic_DNA"/>
</dbReference>
<gene>
    <name evidence="1" type="ORF">UFOVP1077_38</name>
    <name evidence="2" type="ORF">UFOVP1316_26</name>
    <name evidence="3" type="ORF">UFOVP1428_35</name>
    <name evidence="4" type="ORF">UFOVP1526_9</name>
</gene>
<dbReference type="EMBL" id="LR797374">
    <property type="protein sequence ID" value="CAB4211416.1"/>
    <property type="molecule type" value="Genomic_DNA"/>
</dbReference>
<reference evidence="4" key="1">
    <citation type="submission" date="2020-05" db="EMBL/GenBank/DDBJ databases">
        <authorList>
            <person name="Chiriac C."/>
            <person name="Salcher M."/>
            <person name="Ghai R."/>
            <person name="Kavagutti S V."/>
        </authorList>
    </citation>
    <scope>NUCLEOTIDE SEQUENCE</scope>
</reference>
<evidence type="ECO:0000313" key="3">
    <source>
        <dbReference type="EMBL" id="CAB4211416.1"/>
    </source>
</evidence>
<name>A0A6J7XB79_9CAUD</name>
<protein>
    <submittedName>
        <fullName evidence="4">Uncharacterized protein</fullName>
    </submittedName>
</protein>
<evidence type="ECO:0000313" key="1">
    <source>
        <dbReference type="EMBL" id="CAB4183090.1"/>
    </source>
</evidence>